<feature type="region of interest" description="Disordered" evidence="1">
    <location>
        <begin position="269"/>
        <end position="312"/>
    </location>
</feature>
<organism evidence="2 3">
    <name type="scientific">Collybiopsis confluens</name>
    <dbReference type="NCBI Taxonomy" id="2823264"/>
    <lineage>
        <taxon>Eukaryota</taxon>
        <taxon>Fungi</taxon>
        <taxon>Dikarya</taxon>
        <taxon>Basidiomycota</taxon>
        <taxon>Agaricomycotina</taxon>
        <taxon>Agaricomycetes</taxon>
        <taxon>Agaricomycetidae</taxon>
        <taxon>Agaricales</taxon>
        <taxon>Marasmiineae</taxon>
        <taxon>Omphalotaceae</taxon>
        <taxon>Collybiopsis</taxon>
    </lineage>
</organism>
<name>A0A8H5MFN7_9AGAR</name>
<dbReference type="EMBL" id="JAACJN010000004">
    <property type="protein sequence ID" value="KAF5392735.1"/>
    <property type="molecule type" value="Genomic_DNA"/>
</dbReference>
<feature type="compositionally biased region" description="Low complexity" evidence="1">
    <location>
        <begin position="380"/>
        <end position="394"/>
    </location>
</feature>
<dbReference type="AlphaFoldDB" id="A0A8H5MFN7"/>
<protein>
    <submittedName>
        <fullName evidence="2">Uncharacterized protein</fullName>
    </submittedName>
</protein>
<evidence type="ECO:0000313" key="3">
    <source>
        <dbReference type="Proteomes" id="UP000518752"/>
    </source>
</evidence>
<accession>A0A8H5MFN7</accession>
<dbReference type="Proteomes" id="UP000518752">
    <property type="component" value="Unassembled WGS sequence"/>
</dbReference>
<proteinExistence type="predicted"/>
<feature type="region of interest" description="Disordered" evidence="1">
    <location>
        <begin position="225"/>
        <end position="246"/>
    </location>
</feature>
<gene>
    <name evidence="2" type="ORF">D9757_000872</name>
</gene>
<feature type="compositionally biased region" description="Low complexity" evidence="1">
    <location>
        <begin position="275"/>
        <end position="298"/>
    </location>
</feature>
<sequence length="483" mass="52800">MLLHCTKRKRMSYKGKHSHSCGALPSLCRLSVPALYRVSLVPVFLYKDSEIRGPWISFVITFWPSLPSPAIYAASLEAGIDLPSWWKALSLRSTLFSTLQQPPSNGARIIVTQGKIILRDSMERDIQSFSLGTDYRRSQLRESISLIGSCAPAQRSTSTLRLNMGQCRPVSRGGPGVARSSRKILGRPLIDIPRPLPSSGPNLYNPSASEFAIVGRSNSISSDSKASACFEAPDSRPDTSQGDDPVAMDIQSAAPELLLLFKAMSRTCTSDSAPSHMPAPSFRSSSSSAQSSPLCSTPELPPVTFPSLSQSSSPSLYGGINGPLISDVYHEKQKPAHSVSLSTTESFLERMTLDHNTPPIHANRANATRLPLDNHYHQNSATPSRPSSTPSSVASDDRTGKECFCYLSRSQRRLSPTATQSSRPKYNNLSTRAARPVWRAGVSCSGLNLWRVDVGNSPVSLLHLVGTRLERRKNLRKQKRELE</sequence>
<reference evidence="2 3" key="1">
    <citation type="journal article" date="2020" name="ISME J.">
        <title>Uncovering the hidden diversity of litter-decomposition mechanisms in mushroom-forming fungi.</title>
        <authorList>
            <person name="Floudas D."/>
            <person name="Bentzer J."/>
            <person name="Ahren D."/>
            <person name="Johansson T."/>
            <person name="Persson P."/>
            <person name="Tunlid A."/>
        </authorList>
    </citation>
    <scope>NUCLEOTIDE SEQUENCE [LARGE SCALE GENOMIC DNA]</scope>
    <source>
        <strain evidence="2 3">CBS 406.79</strain>
    </source>
</reference>
<evidence type="ECO:0000313" key="2">
    <source>
        <dbReference type="EMBL" id="KAF5392735.1"/>
    </source>
</evidence>
<keyword evidence="3" id="KW-1185">Reference proteome</keyword>
<evidence type="ECO:0000256" key="1">
    <source>
        <dbReference type="SAM" id="MobiDB-lite"/>
    </source>
</evidence>
<feature type="region of interest" description="Disordered" evidence="1">
    <location>
        <begin position="374"/>
        <end position="398"/>
    </location>
</feature>
<comment type="caution">
    <text evidence="2">The sequence shown here is derived from an EMBL/GenBank/DDBJ whole genome shotgun (WGS) entry which is preliminary data.</text>
</comment>